<sequence>MVSLLSACSTLYNYGVGRFLLASIDVNKIPLNAILVTTLIDMYSKCGNVEKAWRIFDGVSCKKLPPWNAIITGYVQHGLFEEAIDLYCLRKAGHVEEAYELVQNTIIPHDSIIWGTLLSYGIIHRNLGPTDTISETITTLQDPNMGLCILLLNIYASARRWQESGAVLQFVPFQSAVDEAFWHRLSSLKLNKLGIDDSPISITGSYAPCSRSQVSNHSTLLAESLPPEPSEQSSTPPISRGNRNKCSVLGILYNTNTLESFHALDEQILLKAEKEPWIRGSGVISCWRSIDFGSQEWRDGLHVPNAVGWELNSGKIGDGSSPKENDKSVEEFLLAPLRALDKLPVNLHALQTCNVGNVSRQTKAVSYEFSHARNKKIGGPSEAGMKSSIVQPPASRTSSVKLSGGETVGKFVSASPGLTKSLTGSTGINSKDPNSKIEDVRSSTAGSLSANKISSSSSRHRKSSNGVHGSESQKKTGLPNTGHSLARSANGGSFEDSAITFSRSSLLHLEKHDHHDKKVKGKDDTLWVNMASNTNAELCQSKDGLAGSYEGTGSLAVVLCDEWQRVREDGITPKSGKSYEVSFSSINALIESCAKISEASASASPGDDIAMNLLASVAVGEISKSNIVSPLSSPGRNSPIPEDSCFGDDAKLTQLDEDIGQTQNQPNDGVIAGVAAKRGNYNDSSRLKNGLRHSSAPVAIDFSGDNRACGRK</sequence>
<dbReference type="InterPro" id="IPR011990">
    <property type="entry name" value="TPR-like_helical_dom_sf"/>
</dbReference>
<feature type="domain" description="Ubiquitin-like modifier-activating enzyme Atg7 N-terminal" evidence="4">
    <location>
        <begin position="168"/>
        <end position="275"/>
    </location>
</feature>
<feature type="compositionally biased region" description="Polar residues" evidence="3">
    <location>
        <begin position="388"/>
        <end position="401"/>
    </location>
</feature>
<dbReference type="InterPro" id="IPR042522">
    <property type="entry name" value="Atg7_N_1"/>
</dbReference>
<feature type="region of interest" description="Disordered" evidence="3">
    <location>
        <begin position="373"/>
        <end position="491"/>
    </location>
</feature>
<proteinExistence type="predicted"/>
<dbReference type="Gene3D" id="1.25.40.10">
    <property type="entry name" value="Tetratricopeptide repeat domain"/>
    <property type="match status" value="1"/>
</dbReference>
<feature type="region of interest" description="Disordered" evidence="3">
    <location>
        <begin position="218"/>
        <end position="241"/>
    </location>
</feature>
<keyword evidence="1" id="KW-0677">Repeat</keyword>
<dbReference type="InterPro" id="IPR032197">
    <property type="entry name" value="Atg7_N"/>
</dbReference>
<gene>
    <name evidence="5" type="ORF">VITISV_023331</name>
</gene>
<evidence type="ECO:0000256" key="2">
    <source>
        <dbReference type="PROSITE-ProRule" id="PRU00708"/>
    </source>
</evidence>
<dbReference type="Pfam" id="PF16420">
    <property type="entry name" value="ATG7_N"/>
    <property type="match status" value="1"/>
</dbReference>
<dbReference type="PANTHER" id="PTHR46548:SF2">
    <property type="entry name" value="BAH DOMAIN-CONTAINING PROTEIN"/>
    <property type="match status" value="1"/>
</dbReference>
<dbReference type="EMBL" id="AM451060">
    <property type="protein sequence ID" value="CAN82981.1"/>
    <property type="molecule type" value="Genomic_DNA"/>
</dbReference>
<dbReference type="Pfam" id="PF01535">
    <property type="entry name" value="PPR"/>
    <property type="match status" value="2"/>
</dbReference>
<dbReference type="PANTHER" id="PTHR46548">
    <property type="entry name" value="BAH AND TFIIS DOMAIN-CONTAINING PROTEIN-RELATED"/>
    <property type="match status" value="1"/>
</dbReference>
<accession>A5B997</accession>
<dbReference type="ExpressionAtlas" id="A5B997">
    <property type="expression patterns" value="baseline and differential"/>
</dbReference>
<organism evidence="5">
    <name type="scientific">Vitis vinifera</name>
    <name type="common">Grape</name>
    <dbReference type="NCBI Taxonomy" id="29760"/>
    <lineage>
        <taxon>Eukaryota</taxon>
        <taxon>Viridiplantae</taxon>
        <taxon>Streptophyta</taxon>
        <taxon>Embryophyta</taxon>
        <taxon>Tracheophyta</taxon>
        <taxon>Spermatophyta</taxon>
        <taxon>Magnoliopsida</taxon>
        <taxon>eudicotyledons</taxon>
        <taxon>Gunneridae</taxon>
        <taxon>Pentapetalae</taxon>
        <taxon>rosids</taxon>
        <taxon>Vitales</taxon>
        <taxon>Vitaceae</taxon>
        <taxon>Viteae</taxon>
        <taxon>Vitis</taxon>
    </lineage>
</organism>
<dbReference type="AlphaFoldDB" id="A5B997"/>
<dbReference type="Gene3D" id="3.40.140.70">
    <property type="entry name" value="Ubiquitin-like modifier-activating enzyme ATG7 N-terminal domain"/>
    <property type="match status" value="1"/>
</dbReference>
<evidence type="ECO:0000313" key="5">
    <source>
        <dbReference type="EMBL" id="CAN82981.1"/>
    </source>
</evidence>
<protein>
    <recommendedName>
        <fullName evidence="4">Ubiquitin-like modifier-activating enzyme Atg7 N-terminal domain-containing protein</fullName>
    </recommendedName>
</protein>
<feature type="compositionally biased region" description="Polar residues" evidence="3">
    <location>
        <begin position="416"/>
        <end position="432"/>
    </location>
</feature>
<feature type="repeat" description="PPR" evidence="2">
    <location>
        <begin position="32"/>
        <end position="66"/>
    </location>
</feature>
<dbReference type="PROSITE" id="PS51375">
    <property type="entry name" value="PPR"/>
    <property type="match status" value="1"/>
</dbReference>
<reference evidence="5" key="1">
    <citation type="journal article" date="2007" name="PLoS ONE">
        <title>The first genome sequence of an elite grapevine cultivar (Pinot noir Vitis vinifera L.): coping with a highly heterozygous genome.</title>
        <authorList>
            <person name="Velasco R."/>
            <person name="Zharkikh A."/>
            <person name="Troggio M."/>
            <person name="Cartwright D.A."/>
            <person name="Cestaro A."/>
            <person name="Pruss D."/>
            <person name="Pindo M."/>
            <person name="FitzGerald L.M."/>
            <person name="Vezzulli S."/>
            <person name="Reid J."/>
            <person name="Malacarne G."/>
            <person name="Iliev D."/>
            <person name="Coppola G."/>
            <person name="Wardell B."/>
            <person name="Micheletti D."/>
            <person name="Macalma T."/>
            <person name="Facci M."/>
            <person name="Mitchell J.T."/>
            <person name="Perazzolli M."/>
            <person name="Eldredge G."/>
            <person name="Gatto P."/>
            <person name="Oyzerski R."/>
            <person name="Moretto M."/>
            <person name="Gutin N."/>
            <person name="Stefanini M."/>
            <person name="Chen Y."/>
            <person name="Segala C."/>
            <person name="Davenport C."/>
            <person name="Dematte L."/>
            <person name="Mraz A."/>
            <person name="Battilana J."/>
            <person name="Stormo K."/>
            <person name="Costa F."/>
            <person name="Tao Q."/>
            <person name="Si-Ammour A."/>
            <person name="Harkins T."/>
            <person name="Lackey A."/>
            <person name="Perbost C."/>
            <person name="Taillon B."/>
            <person name="Stella A."/>
            <person name="Solovyev V."/>
            <person name="Fawcett J.A."/>
            <person name="Sterck L."/>
            <person name="Vandepoele K."/>
            <person name="Grando S.M."/>
            <person name="Toppo S."/>
            <person name="Moser C."/>
            <person name="Lanchbury J."/>
            <person name="Bogden R."/>
            <person name="Skolnick M."/>
            <person name="Sgaramella V."/>
            <person name="Bhatnagar S.K."/>
            <person name="Fontana P."/>
            <person name="Gutin A."/>
            <person name="Van de Peer Y."/>
            <person name="Salamini F."/>
            <person name="Viola R."/>
        </authorList>
    </citation>
    <scope>NUCLEOTIDE SEQUENCE</scope>
</reference>
<dbReference type="InterPro" id="IPR002885">
    <property type="entry name" value="PPR_rpt"/>
</dbReference>
<evidence type="ECO:0000256" key="1">
    <source>
        <dbReference type="ARBA" id="ARBA00022737"/>
    </source>
</evidence>
<evidence type="ECO:0000256" key="3">
    <source>
        <dbReference type="SAM" id="MobiDB-lite"/>
    </source>
</evidence>
<name>A5B997_VITVI</name>
<feature type="compositionally biased region" description="Low complexity" evidence="3">
    <location>
        <begin position="445"/>
        <end position="457"/>
    </location>
</feature>
<dbReference type="NCBIfam" id="TIGR00756">
    <property type="entry name" value="PPR"/>
    <property type="match status" value="2"/>
</dbReference>
<evidence type="ECO:0000259" key="4">
    <source>
        <dbReference type="Pfam" id="PF16420"/>
    </source>
</evidence>
<feature type="compositionally biased region" description="Low complexity" evidence="3">
    <location>
        <begin position="218"/>
        <end position="237"/>
    </location>
</feature>